<feature type="signal peptide" evidence="18">
    <location>
        <begin position="1"/>
        <end position="22"/>
    </location>
</feature>
<name>A0A6N2N837_SALVM</name>
<keyword evidence="13" id="KW-0675">Receptor</keyword>
<feature type="domain" description="Gnk2-homologous" evidence="20">
    <location>
        <begin position="22"/>
        <end position="126"/>
    </location>
</feature>
<feature type="region of interest" description="Disordered" evidence="16">
    <location>
        <begin position="624"/>
        <end position="672"/>
    </location>
</feature>
<dbReference type="InterPro" id="IPR017441">
    <property type="entry name" value="Protein_kinase_ATP_BS"/>
</dbReference>
<dbReference type="GO" id="GO:0005524">
    <property type="term" value="F:ATP binding"/>
    <property type="evidence" value="ECO:0007669"/>
    <property type="project" value="UniProtKB-UniRule"/>
</dbReference>
<feature type="binding site" evidence="15">
    <location>
        <position position="364"/>
    </location>
    <ligand>
        <name>ATP</name>
        <dbReference type="ChEBI" id="CHEBI:30616"/>
    </ligand>
</feature>
<dbReference type="Pfam" id="PF07714">
    <property type="entry name" value="PK_Tyr_Ser-Thr"/>
    <property type="match status" value="1"/>
</dbReference>
<dbReference type="PANTHER" id="PTHR27002:SF1080">
    <property type="entry name" value="CYSTEINE-RICH RECEPTOR-LIKE PROTEIN KINASE 29"/>
    <property type="match status" value="1"/>
</dbReference>
<keyword evidence="12 17" id="KW-0472">Membrane</keyword>
<gene>
    <name evidence="21" type="ORF">SVIM_LOCUS451347</name>
</gene>
<dbReference type="InterPro" id="IPR001245">
    <property type="entry name" value="Ser-Thr/Tyr_kinase_cat_dom"/>
</dbReference>
<feature type="domain" description="Gnk2-homologous" evidence="20">
    <location>
        <begin position="132"/>
        <end position="235"/>
    </location>
</feature>
<dbReference type="EMBL" id="CAADRP010002074">
    <property type="protein sequence ID" value="VFU60778.1"/>
    <property type="molecule type" value="Genomic_DNA"/>
</dbReference>
<evidence type="ECO:0000256" key="3">
    <source>
        <dbReference type="ARBA" id="ARBA00022553"/>
    </source>
</evidence>
<dbReference type="PROSITE" id="PS00108">
    <property type="entry name" value="PROTEIN_KINASE_ST"/>
    <property type="match status" value="1"/>
</dbReference>
<evidence type="ECO:0000256" key="10">
    <source>
        <dbReference type="ARBA" id="ARBA00022840"/>
    </source>
</evidence>
<keyword evidence="7" id="KW-0677">Repeat</keyword>
<dbReference type="Pfam" id="PF01657">
    <property type="entry name" value="Stress-antifung"/>
    <property type="match status" value="2"/>
</dbReference>
<proteinExistence type="predicted"/>
<dbReference type="GO" id="GO:0009737">
    <property type="term" value="P:response to abscisic acid"/>
    <property type="evidence" value="ECO:0007669"/>
    <property type="project" value="UniProtKB-ARBA"/>
</dbReference>
<accession>A0A6N2N837</accession>
<dbReference type="SUPFAM" id="SSF56112">
    <property type="entry name" value="Protein kinase-like (PK-like)"/>
    <property type="match status" value="1"/>
</dbReference>
<dbReference type="InterPro" id="IPR002902">
    <property type="entry name" value="GNK2"/>
</dbReference>
<feature type="transmembrane region" description="Helical" evidence="17">
    <location>
        <begin position="280"/>
        <end position="303"/>
    </location>
</feature>
<keyword evidence="6 18" id="KW-0732">Signal</keyword>
<dbReference type="Gene3D" id="3.30.200.20">
    <property type="entry name" value="Phosphorylase Kinase, domain 1"/>
    <property type="match status" value="1"/>
</dbReference>
<dbReference type="FunFam" id="3.30.200.20:FF:000142">
    <property type="entry name" value="Cysteine-rich receptor-like protein kinase 10"/>
    <property type="match status" value="1"/>
</dbReference>
<evidence type="ECO:0000259" key="19">
    <source>
        <dbReference type="PROSITE" id="PS50011"/>
    </source>
</evidence>
<dbReference type="GO" id="GO:0005886">
    <property type="term" value="C:plasma membrane"/>
    <property type="evidence" value="ECO:0007669"/>
    <property type="project" value="TreeGrafter"/>
</dbReference>
<evidence type="ECO:0000256" key="5">
    <source>
        <dbReference type="ARBA" id="ARBA00022692"/>
    </source>
</evidence>
<keyword evidence="10 15" id="KW-0067">ATP-binding</keyword>
<dbReference type="Gene3D" id="1.10.510.10">
    <property type="entry name" value="Transferase(Phosphotransferase) domain 1"/>
    <property type="match status" value="1"/>
</dbReference>
<evidence type="ECO:0000256" key="1">
    <source>
        <dbReference type="ARBA" id="ARBA00004167"/>
    </source>
</evidence>
<dbReference type="InterPro" id="IPR008271">
    <property type="entry name" value="Ser/Thr_kinase_AS"/>
</dbReference>
<evidence type="ECO:0000256" key="15">
    <source>
        <dbReference type="PROSITE-ProRule" id="PRU10141"/>
    </source>
</evidence>
<keyword evidence="4" id="KW-0808">Transferase</keyword>
<dbReference type="GO" id="GO:0004674">
    <property type="term" value="F:protein serine/threonine kinase activity"/>
    <property type="evidence" value="ECO:0007669"/>
    <property type="project" value="UniProtKB-KW"/>
</dbReference>
<comment type="subcellular location">
    <subcellularLocation>
        <location evidence="1">Membrane</location>
        <topology evidence="1">Single-pass membrane protein</topology>
    </subcellularLocation>
</comment>
<evidence type="ECO:0000256" key="18">
    <source>
        <dbReference type="SAM" id="SignalP"/>
    </source>
</evidence>
<evidence type="ECO:0008006" key="22">
    <source>
        <dbReference type="Google" id="ProtNLM"/>
    </source>
</evidence>
<keyword evidence="9" id="KW-0418">Kinase</keyword>
<evidence type="ECO:0000256" key="16">
    <source>
        <dbReference type="SAM" id="MobiDB-lite"/>
    </source>
</evidence>
<evidence type="ECO:0000256" key="13">
    <source>
        <dbReference type="ARBA" id="ARBA00023170"/>
    </source>
</evidence>
<protein>
    <recommendedName>
        <fullName evidence="22">Protein kinase domain-containing protein</fullName>
    </recommendedName>
</protein>
<keyword evidence="11 17" id="KW-1133">Transmembrane helix</keyword>
<dbReference type="PROSITE" id="PS50011">
    <property type="entry name" value="PROTEIN_KINASE_DOM"/>
    <property type="match status" value="1"/>
</dbReference>
<evidence type="ECO:0000256" key="12">
    <source>
        <dbReference type="ARBA" id="ARBA00023136"/>
    </source>
</evidence>
<keyword evidence="14" id="KW-0325">Glycoprotein</keyword>
<keyword evidence="3" id="KW-0597">Phosphoprotein</keyword>
<evidence type="ECO:0000313" key="21">
    <source>
        <dbReference type="EMBL" id="VFU60778.1"/>
    </source>
</evidence>
<dbReference type="InterPro" id="IPR038408">
    <property type="entry name" value="GNK2_sf"/>
</dbReference>
<dbReference type="AlphaFoldDB" id="A0A6N2N837"/>
<dbReference type="PROSITE" id="PS00107">
    <property type="entry name" value="PROTEIN_KINASE_ATP"/>
    <property type="match status" value="1"/>
</dbReference>
<dbReference type="InterPro" id="IPR011009">
    <property type="entry name" value="Kinase-like_dom_sf"/>
</dbReference>
<dbReference type="FunFam" id="3.30.430.20:FF:000003">
    <property type="entry name" value="Cysteine-rich RLK (RECEPTOR-like protein kinase) 10"/>
    <property type="match status" value="1"/>
</dbReference>
<evidence type="ECO:0000256" key="7">
    <source>
        <dbReference type="ARBA" id="ARBA00022737"/>
    </source>
</evidence>
<feature type="region of interest" description="Disordered" evidence="16">
    <location>
        <begin position="247"/>
        <end position="273"/>
    </location>
</feature>
<feature type="chain" id="PRO_5026974655" description="Protein kinase domain-containing protein" evidence="18">
    <location>
        <begin position="23"/>
        <end position="672"/>
    </location>
</feature>
<reference evidence="21" key="1">
    <citation type="submission" date="2019-03" db="EMBL/GenBank/DDBJ databases">
        <authorList>
            <person name="Mank J."/>
            <person name="Almeida P."/>
        </authorList>
    </citation>
    <scope>NUCLEOTIDE SEQUENCE</scope>
    <source>
        <strain evidence="21">78183</strain>
    </source>
</reference>
<evidence type="ECO:0000259" key="20">
    <source>
        <dbReference type="PROSITE" id="PS51473"/>
    </source>
</evidence>
<dbReference type="PANTHER" id="PTHR27002">
    <property type="entry name" value="RECEPTOR-LIKE SERINE/THREONINE-PROTEIN KINASE SD1-8"/>
    <property type="match status" value="1"/>
</dbReference>
<keyword evidence="2" id="KW-0723">Serine/threonine-protein kinase</keyword>
<evidence type="ECO:0000256" key="17">
    <source>
        <dbReference type="SAM" id="Phobius"/>
    </source>
</evidence>
<dbReference type="InterPro" id="IPR000719">
    <property type="entry name" value="Prot_kinase_dom"/>
</dbReference>
<keyword evidence="5 17" id="KW-0812">Transmembrane</keyword>
<evidence type="ECO:0000256" key="14">
    <source>
        <dbReference type="ARBA" id="ARBA00023180"/>
    </source>
</evidence>
<feature type="compositionally biased region" description="Polar residues" evidence="16">
    <location>
        <begin position="635"/>
        <end position="658"/>
    </location>
</feature>
<keyword evidence="8 15" id="KW-0547">Nucleotide-binding</keyword>
<dbReference type="SMART" id="SM00220">
    <property type="entry name" value="S_TKc"/>
    <property type="match status" value="1"/>
</dbReference>
<evidence type="ECO:0000256" key="9">
    <source>
        <dbReference type="ARBA" id="ARBA00022777"/>
    </source>
</evidence>
<dbReference type="CDD" id="cd14066">
    <property type="entry name" value="STKc_IRAK"/>
    <property type="match status" value="1"/>
</dbReference>
<organism evidence="21">
    <name type="scientific">Salix viminalis</name>
    <name type="common">Common osier</name>
    <name type="synonym">Basket willow</name>
    <dbReference type="NCBI Taxonomy" id="40686"/>
    <lineage>
        <taxon>Eukaryota</taxon>
        <taxon>Viridiplantae</taxon>
        <taxon>Streptophyta</taxon>
        <taxon>Embryophyta</taxon>
        <taxon>Tracheophyta</taxon>
        <taxon>Spermatophyta</taxon>
        <taxon>Magnoliopsida</taxon>
        <taxon>eudicotyledons</taxon>
        <taxon>Gunneridae</taxon>
        <taxon>Pentapetalae</taxon>
        <taxon>rosids</taxon>
        <taxon>fabids</taxon>
        <taxon>Malpighiales</taxon>
        <taxon>Salicaceae</taxon>
        <taxon>Saliceae</taxon>
        <taxon>Salix</taxon>
    </lineage>
</organism>
<evidence type="ECO:0000256" key="8">
    <source>
        <dbReference type="ARBA" id="ARBA00022741"/>
    </source>
</evidence>
<sequence length="672" mass="74928">MDRPSWVLLFSHVLITLWFGIAQPQQFCSNKGIFSVSSAYSNNLNLLLSSLPSRMAENGIFYKATVGQGPDKVYALALCRGDLPSEKCYSCVNATSQSIKQQCPNQKEAIMWTDSSCLVRYANRDIFTKMEEIPPFCVSNPNNFSGDFAKFNETLHGLMEKLITQASSGLKFATGYVSFTKPIYGLVQCIPDISESDCRSCLQKGMGEMESCSGGHEGGRILSPSCIVWFDLFRFYEPAGTLDAPLQFPPGPAPANLTQPPSPPSPANVSPPKQTRNKNVIIIAVAVAILVTLIAIICALFLWRRMKQKAENDDEMKRLESLEFNFSTLKIATNEFSNDNKLGQGGFGSVYKGVLPNGQEIAVKRLSGYSSQGEVEFKTEILLMAKLQHRNLVTLIGFCSEGTERILVYEFLVNGSLDKFIFDPIKSTQLNWETRCNIISGTARGILYLHEDSRFRIIHRDLKASNVLLDEKMNPKVSDFGLARHFQLDQTHRITSRVAGTYGYMAPEYAMQNRFSVKSDVFSFGVLVLEIVTGKKNSWLSNSDEIELLLIHVWRNWREGTATNLIDETLRGSPESDVMRYLHIGLLCVQENVSDRPTMAAVVLMLNCHSWSFPSPSRPAFLLDSNTGLPPLESDSGTTMQDQSTENPQGTTYLSPDSNLHRLRNPLNNTNS</sequence>
<dbReference type="FunFam" id="1.10.510.10:FF:000343">
    <property type="entry name" value="Cysteine-rich receptor-like protein kinase 28"/>
    <property type="match status" value="1"/>
</dbReference>
<evidence type="ECO:0000256" key="4">
    <source>
        <dbReference type="ARBA" id="ARBA00022679"/>
    </source>
</evidence>
<dbReference type="PROSITE" id="PS51473">
    <property type="entry name" value="GNK2"/>
    <property type="match status" value="2"/>
</dbReference>
<dbReference type="CDD" id="cd23509">
    <property type="entry name" value="Gnk2-like"/>
    <property type="match status" value="2"/>
</dbReference>
<evidence type="ECO:0000256" key="6">
    <source>
        <dbReference type="ARBA" id="ARBA00022729"/>
    </source>
</evidence>
<evidence type="ECO:0000256" key="2">
    <source>
        <dbReference type="ARBA" id="ARBA00022527"/>
    </source>
</evidence>
<feature type="domain" description="Protein kinase" evidence="19">
    <location>
        <begin position="336"/>
        <end position="612"/>
    </location>
</feature>
<dbReference type="Gene3D" id="3.30.430.20">
    <property type="entry name" value="Gnk2 domain, C-X8-C-X2-C motif"/>
    <property type="match status" value="2"/>
</dbReference>
<evidence type="ECO:0000256" key="11">
    <source>
        <dbReference type="ARBA" id="ARBA00022989"/>
    </source>
</evidence>